<proteinExistence type="predicted"/>
<dbReference type="InterPro" id="IPR014922">
    <property type="entry name" value="YdhG-like"/>
</dbReference>
<dbReference type="Proteomes" id="UP000624279">
    <property type="component" value="Unassembled WGS sequence"/>
</dbReference>
<dbReference type="EMBL" id="JACOGA010000012">
    <property type="protein sequence ID" value="MBC3874645.1"/>
    <property type="molecule type" value="Genomic_DNA"/>
</dbReference>
<evidence type="ECO:0000313" key="3">
    <source>
        <dbReference type="Proteomes" id="UP000624279"/>
    </source>
</evidence>
<organism evidence="2 3">
    <name type="scientific">Undibacterium flavidum</name>
    <dbReference type="NCBI Taxonomy" id="2762297"/>
    <lineage>
        <taxon>Bacteria</taxon>
        <taxon>Pseudomonadati</taxon>
        <taxon>Pseudomonadota</taxon>
        <taxon>Betaproteobacteria</taxon>
        <taxon>Burkholderiales</taxon>
        <taxon>Oxalobacteraceae</taxon>
        <taxon>Undibacterium</taxon>
    </lineage>
</organism>
<accession>A0ABR6YDL1</accession>
<dbReference type="SUPFAM" id="SSF159888">
    <property type="entry name" value="YdhG-like"/>
    <property type="match status" value="1"/>
</dbReference>
<evidence type="ECO:0000313" key="2">
    <source>
        <dbReference type="EMBL" id="MBC3874645.1"/>
    </source>
</evidence>
<feature type="domain" description="YdhG-like" evidence="1">
    <location>
        <begin position="22"/>
        <end position="112"/>
    </location>
</feature>
<reference evidence="2 3" key="1">
    <citation type="submission" date="2020-08" db="EMBL/GenBank/DDBJ databases">
        <title>Novel species isolated from subtropical streams in China.</title>
        <authorList>
            <person name="Lu H."/>
        </authorList>
    </citation>
    <scope>NUCLEOTIDE SEQUENCE [LARGE SCALE GENOMIC DNA]</scope>
    <source>
        <strain evidence="2 3">LX15W</strain>
    </source>
</reference>
<dbReference type="Pfam" id="PF08818">
    <property type="entry name" value="DUF1801"/>
    <property type="match status" value="1"/>
</dbReference>
<protein>
    <submittedName>
        <fullName evidence="2">DUF1801 domain-containing protein</fullName>
    </submittedName>
</protein>
<keyword evidence="3" id="KW-1185">Reference proteome</keyword>
<dbReference type="RefSeq" id="WP_186942632.1">
    <property type="nucleotide sequence ID" value="NZ_JACOGA010000012.1"/>
</dbReference>
<evidence type="ECO:0000259" key="1">
    <source>
        <dbReference type="Pfam" id="PF08818"/>
    </source>
</evidence>
<sequence length="122" mass="13907">MSQSRVENLLQDLCLLNPSNYEMVQAVRQMVLGLGTDVSEEVKYGGILFSVGTHFCGVFAYATHISIEFGEGAKLKDQYSVLEGKGKFRRHIKCLQMDDIQNKHLLHYVKLAYQMHSNRQIV</sequence>
<name>A0ABR6YDL1_9BURK</name>
<comment type="caution">
    <text evidence="2">The sequence shown here is derived from an EMBL/GenBank/DDBJ whole genome shotgun (WGS) entry which is preliminary data.</text>
</comment>
<gene>
    <name evidence="2" type="ORF">H8K55_13730</name>
</gene>